<dbReference type="Pfam" id="PF02368">
    <property type="entry name" value="Big_2"/>
    <property type="match status" value="1"/>
</dbReference>
<evidence type="ECO:0000313" key="5">
    <source>
        <dbReference type="Proteomes" id="UP000001946"/>
    </source>
</evidence>
<dbReference type="PANTHER" id="PTHR45661:SF3">
    <property type="entry name" value="IG-LIKE DOMAIN-CONTAINING PROTEIN"/>
    <property type="match status" value="1"/>
</dbReference>
<dbReference type="KEGG" id="dsy:DSY3856"/>
<dbReference type="Proteomes" id="UP000001946">
    <property type="component" value="Chromosome"/>
</dbReference>
<dbReference type="STRING" id="138119.DSY3856"/>
<name>Q24QP7_DESHY</name>
<evidence type="ECO:0000259" key="3">
    <source>
        <dbReference type="Pfam" id="PF02368"/>
    </source>
</evidence>
<dbReference type="Gene3D" id="3.80.10.10">
    <property type="entry name" value="Ribonuclease Inhibitor"/>
    <property type="match status" value="3"/>
</dbReference>
<evidence type="ECO:0000256" key="2">
    <source>
        <dbReference type="SAM" id="Phobius"/>
    </source>
</evidence>
<feature type="transmembrane region" description="Helical" evidence="2">
    <location>
        <begin position="993"/>
        <end position="1011"/>
    </location>
</feature>
<gene>
    <name evidence="4" type="ordered locus">DSY3856</name>
</gene>
<reference evidence="4 5" key="1">
    <citation type="journal article" date="2006" name="J. Bacteriol.">
        <title>Complete genome sequence of the dehalorespiring bacterium Desulfitobacterium hafniense Y51 and comparison with Dehalococcoides ethenogenes 195.</title>
        <authorList>
            <person name="Nonaka H."/>
            <person name="Keresztes G."/>
            <person name="Shinoda Y."/>
            <person name="Ikenaga Y."/>
            <person name="Abe M."/>
            <person name="Naito K."/>
            <person name="Inatomi K."/>
            <person name="Furukawa K."/>
            <person name="Inui M."/>
            <person name="Yukawa H."/>
        </authorList>
    </citation>
    <scope>NUCLEOTIDE SEQUENCE [LARGE SCALE GENOMIC DNA]</scope>
    <source>
        <strain evidence="4 5">Y51</strain>
    </source>
</reference>
<dbReference type="AlphaFoldDB" id="Q24QP7"/>
<feature type="compositionally biased region" description="Basic and acidic residues" evidence="1">
    <location>
        <begin position="962"/>
        <end position="973"/>
    </location>
</feature>
<dbReference type="Pfam" id="PF13306">
    <property type="entry name" value="LRR_5"/>
    <property type="match status" value="5"/>
</dbReference>
<dbReference type="SUPFAM" id="SSF49373">
    <property type="entry name" value="Invasin/intimin cell-adhesion fragments"/>
    <property type="match status" value="1"/>
</dbReference>
<dbReference type="eggNOG" id="COG5492">
    <property type="taxonomic scope" value="Bacteria"/>
</dbReference>
<proteinExistence type="predicted"/>
<accession>Q24QP7</accession>
<dbReference type="InterPro" id="IPR026906">
    <property type="entry name" value="LRR_5"/>
</dbReference>
<organism evidence="4 5">
    <name type="scientific">Desulfitobacterium hafniense (strain Y51)</name>
    <dbReference type="NCBI Taxonomy" id="138119"/>
    <lineage>
        <taxon>Bacteria</taxon>
        <taxon>Bacillati</taxon>
        <taxon>Bacillota</taxon>
        <taxon>Clostridia</taxon>
        <taxon>Eubacteriales</taxon>
        <taxon>Desulfitobacteriaceae</taxon>
        <taxon>Desulfitobacterium</taxon>
    </lineage>
</organism>
<keyword evidence="2" id="KW-0812">Transmembrane</keyword>
<keyword evidence="2" id="KW-0472">Membrane</keyword>
<keyword evidence="5" id="KW-1185">Reference proteome</keyword>
<evidence type="ECO:0000313" key="4">
    <source>
        <dbReference type="EMBL" id="BAE85645.1"/>
    </source>
</evidence>
<dbReference type="PANTHER" id="PTHR45661">
    <property type="entry name" value="SURFACE ANTIGEN"/>
    <property type="match status" value="1"/>
</dbReference>
<dbReference type="InterPro" id="IPR032675">
    <property type="entry name" value="LRR_dom_sf"/>
</dbReference>
<dbReference type="HOGENOM" id="CLU_300678_0_0_9"/>
<feature type="region of interest" description="Disordered" evidence="1">
    <location>
        <begin position="954"/>
        <end position="973"/>
    </location>
</feature>
<dbReference type="EMBL" id="AP008230">
    <property type="protein sequence ID" value="BAE85645.1"/>
    <property type="molecule type" value="Genomic_DNA"/>
</dbReference>
<evidence type="ECO:0000256" key="1">
    <source>
        <dbReference type="SAM" id="MobiDB-lite"/>
    </source>
</evidence>
<feature type="domain" description="BIG2" evidence="3">
    <location>
        <begin position="580"/>
        <end position="615"/>
    </location>
</feature>
<keyword evidence="2" id="KW-1133">Transmembrane helix</keyword>
<dbReference type="InterPro" id="IPR053139">
    <property type="entry name" value="Surface_bspA-like"/>
</dbReference>
<dbReference type="InterPro" id="IPR003343">
    <property type="entry name" value="Big_2"/>
</dbReference>
<feature type="transmembrane region" description="Helical" evidence="2">
    <location>
        <begin position="46"/>
        <end position="65"/>
    </location>
</feature>
<dbReference type="SUPFAM" id="SSF52058">
    <property type="entry name" value="L domain-like"/>
    <property type="match status" value="3"/>
</dbReference>
<sequence length="1021" mass="109448">MSQPEFWVSWPLPAGVGIRGIEEIIRMQDKPLFIKKQRKLNLARRLLPFILAAVFPAALLLPFFLPAGAGAGELQDAPGAAVAQEPPASAGENLTGVFYDNGSFLKYKAGAAGVTIVACDQGATRINIPDYIEGKPVTNIAREAFSGCRELTEIRLPGMLRTIGYAAFAGCKSLTGIDLPEGLEQVGEHAFWYCDSLREVKIPASLKKFSLNTFAGKGDIRFAVAEDNPVYTCRDGVIYTKDGKTLVRAGIIGSDSFVVPDSVTEISAGAFFHHPLTSITLGPEVKAIGPEAFSGCLQLEEVNLNEGLKSIGDKAFQGCLRLGGIIFNEGLESIGDNAFEGTADLKEIVLPAGLASLGQSAFKGSGLEKADLAGSGLETLPYGTFWDCVGLQDITLGDKIKVIEDSAFRNCTFREITLPAQLRQLKTSFTGCAELESITFPYSLKSMGSGVFAECTALEAVYFEGNMPHRGDGFGTSVPNGVWTRENDSFSGLPLAVAKKLKIYVLTGARGWGDSFKDFADGSGATSRIPFVYPVEYYTLEEEAEQDNPRLILHAPESFAHLETGSTAEALGVIRAGLPAEAGPILWSSSDPSVAAVDDSGRVTALQMGVSTITASLVYKGTLYTGEAEVNAIGLESPLDWSVQRDGTVIINGFREGISEQEMTELEIPRSLGGYTVGAIRSHAFAKNPSIRSVRIPGTVQTIGNNAFYYCALLREVILEEGIRDIGVNAFAGTGLRELVVPQSVTRIQDAAFADCQELQSATIKSGNLEYPLGIGVFRDGQNLKEVTLAEGITATGGYTFAGCTSLESITLPSTLQALNMYDFSGCSNLKTVELQGYLLRQETGIVENYNPFAALNIDFVRGIDNKHIKFDYRESKDLVILHPDDGNDWGGLFNNAVRTGVRIPGGGIRLDGFIPLTSHSDTGGKSYQPVINEINYGTFPVPVQNRTAAIAETAQSSTEASGEKDEDNTAKETAKAATVFEVVRKTVEENPWLSVAAGGMILAVILLGGAGRFRRNRNDQ</sequence>
<dbReference type="InterPro" id="IPR008964">
    <property type="entry name" value="Invasin/intimin_cell_adhesion"/>
</dbReference>
<protein>
    <recommendedName>
        <fullName evidence="3">BIG2 domain-containing protein</fullName>
    </recommendedName>
</protein>
<dbReference type="Gene3D" id="2.60.40.1080">
    <property type="match status" value="1"/>
</dbReference>